<keyword evidence="4 5" id="KW-0472">Membrane</keyword>
<keyword evidence="5" id="KW-0496">Mitochondrion</keyword>
<dbReference type="InParanoid" id="A0A316YL68"/>
<keyword evidence="3 5" id="KW-1133">Transmembrane helix</keyword>
<dbReference type="AlphaFoldDB" id="A0A316YL68"/>
<dbReference type="CDD" id="cd06662">
    <property type="entry name" value="SURF1"/>
    <property type="match status" value="1"/>
</dbReference>
<dbReference type="GeneID" id="37039742"/>
<dbReference type="PANTHER" id="PTHR23427:SF2">
    <property type="entry name" value="SURFEIT LOCUS PROTEIN 1"/>
    <property type="match status" value="1"/>
</dbReference>
<evidence type="ECO:0000256" key="2">
    <source>
        <dbReference type="ARBA" id="ARBA00022692"/>
    </source>
</evidence>
<evidence type="ECO:0000256" key="4">
    <source>
        <dbReference type="ARBA" id="ARBA00023136"/>
    </source>
</evidence>
<dbReference type="EMBL" id="KZ819636">
    <property type="protein sequence ID" value="PWN89952.1"/>
    <property type="molecule type" value="Genomic_DNA"/>
</dbReference>
<dbReference type="OrthoDB" id="10040024at2759"/>
<dbReference type="GO" id="GO:0033617">
    <property type="term" value="P:mitochondrial respiratory chain complex IV assembly"/>
    <property type="evidence" value="ECO:0007669"/>
    <property type="project" value="TreeGrafter"/>
</dbReference>
<evidence type="ECO:0000256" key="5">
    <source>
        <dbReference type="RuleBase" id="RU363076"/>
    </source>
</evidence>
<dbReference type="STRING" id="215250.A0A316YL68"/>
<comment type="function">
    <text evidence="5">Probably involved in the biogenesis of the COX complex.</text>
</comment>
<keyword evidence="7" id="KW-1185">Reference proteome</keyword>
<name>A0A316YL68_9BASI</name>
<dbReference type="Proteomes" id="UP000245768">
    <property type="component" value="Unassembled WGS sequence"/>
</dbReference>
<evidence type="ECO:0000256" key="3">
    <source>
        <dbReference type="ARBA" id="ARBA00022989"/>
    </source>
</evidence>
<sequence>MLAPGLAPRVRFGLQGSIARSQTIALRPPPHLILRHYVSSASQPSASASAPPKWYQRPLTLLLAFVPVFTFGLGVWQIKRLRWKLDLIDELEDKLKREPLELPRNVDLDVLLGHYTNRLFNIHGKFPAPDASNSIFLGPRVREGQMGYHVVQPLSRRSGGADVVVDRGFVAKDKILNSSSNDVSQWKLSDTSAGTSTGPHLLLLPREKQRNSFTPQNDPSKHIWYFADVRELKSFFEGGSRPAEEGEDDFTPSAGVGRSVKEMLGLEKNEVMPVLMEEIFEGNAYEASQLLEKGQPIGRPATVELRNQHAVYAATWFSLSGATSVMLALLLRKGPR</sequence>
<feature type="transmembrane region" description="Helical" evidence="5">
    <location>
        <begin position="310"/>
        <end position="331"/>
    </location>
</feature>
<comment type="subcellular location">
    <subcellularLocation>
        <location evidence="1">Membrane</location>
    </subcellularLocation>
    <subcellularLocation>
        <location evidence="5">Mitochondrion inner membrane</location>
        <topology evidence="5">Multi-pass membrane protein</topology>
    </subcellularLocation>
</comment>
<organism evidence="6 7">
    <name type="scientific">Acaromyces ingoldii</name>
    <dbReference type="NCBI Taxonomy" id="215250"/>
    <lineage>
        <taxon>Eukaryota</taxon>
        <taxon>Fungi</taxon>
        <taxon>Dikarya</taxon>
        <taxon>Basidiomycota</taxon>
        <taxon>Ustilaginomycotina</taxon>
        <taxon>Exobasidiomycetes</taxon>
        <taxon>Exobasidiales</taxon>
        <taxon>Cryptobasidiaceae</taxon>
        <taxon>Acaromyces</taxon>
    </lineage>
</organism>
<dbReference type="GO" id="GO:0005743">
    <property type="term" value="C:mitochondrial inner membrane"/>
    <property type="evidence" value="ECO:0007669"/>
    <property type="project" value="UniProtKB-SubCell"/>
</dbReference>
<evidence type="ECO:0000256" key="1">
    <source>
        <dbReference type="ARBA" id="ARBA00004370"/>
    </source>
</evidence>
<proteinExistence type="inferred from homology"/>
<dbReference type="PANTHER" id="PTHR23427">
    <property type="entry name" value="SURFEIT LOCUS PROTEIN"/>
    <property type="match status" value="1"/>
</dbReference>
<dbReference type="InterPro" id="IPR002994">
    <property type="entry name" value="Surf1/Shy1"/>
</dbReference>
<protein>
    <recommendedName>
        <fullName evidence="5">SURF1-like protein</fullName>
    </recommendedName>
</protein>
<comment type="similarity">
    <text evidence="5">Belongs to the SURF1 family.</text>
</comment>
<keyword evidence="2 5" id="KW-0812">Transmembrane</keyword>
<accession>A0A316YL68</accession>
<dbReference type="PROSITE" id="PS50895">
    <property type="entry name" value="SURF1"/>
    <property type="match status" value="1"/>
</dbReference>
<dbReference type="Pfam" id="PF02104">
    <property type="entry name" value="SURF1"/>
    <property type="match status" value="1"/>
</dbReference>
<dbReference type="RefSeq" id="XP_025377150.1">
    <property type="nucleotide sequence ID" value="XM_025517826.1"/>
</dbReference>
<evidence type="ECO:0000313" key="6">
    <source>
        <dbReference type="EMBL" id="PWN89952.1"/>
    </source>
</evidence>
<gene>
    <name evidence="6" type="ORF">FA10DRAFT_101038</name>
</gene>
<keyword evidence="5" id="KW-0999">Mitochondrion inner membrane</keyword>
<reference evidence="6 7" key="1">
    <citation type="journal article" date="2018" name="Mol. Biol. Evol.">
        <title>Broad Genomic Sampling Reveals a Smut Pathogenic Ancestry of the Fungal Clade Ustilaginomycotina.</title>
        <authorList>
            <person name="Kijpornyongpan T."/>
            <person name="Mondo S.J."/>
            <person name="Barry K."/>
            <person name="Sandor L."/>
            <person name="Lee J."/>
            <person name="Lipzen A."/>
            <person name="Pangilinan J."/>
            <person name="LaButti K."/>
            <person name="Hainaut M."/>
            <person name="Henrissat B."/>
            <person name="Grigoriev I.V."/>
            <person name="Spatafora J.W."/>
            <person name="Aime M.C."/>
        </authorList>
    </citation>
    <scope>NUCLEOTIDE SEQUENCE [LARGE SCALE GENOMIC DNA]</scope>
    <source>
        <strain evidence="6 7">MCA 4198</strain>
    </source>
</reference>
<evidence type="ECO:0000313" key="7">
    <source>
        <dbReference type="Proteomes" id="UP000245768"/>
    </source>
</evidence>
<dbReference type="FunCoup" id="A0A316YL68">
    <property type="interactions" value="315"/>
</dbReference>
<dbReference type="InterPro" id="IPR045214">
    <property type="entry name" value="Surf1/Surf4"/>
</dbReference>
<feature type="transmembrane region" description="Helical" evidence="5">
    <location>
        <begin position="59"/>
        <end position="78"/>
    </location>
</feature>